<sequence>MYWMIILVSKLERQGFNGWTTRWMKNWLNGHMQRLVVYSSLSTWRPVMSGVSQGLVLGLNLFNIFVRDMDSGIKCTLSKFAGNIKLCNAVDTLERRDAIQRDLKVA</sequence>
<name>A0ABQ9DMH3_9PASS</name>
<keyword evidence="2" id="KW-1185">Reference proteome</keyword>
<evidence type="ECO:0000313" key="1">
    <source>
        <dbReference type="EMBL" id="KAJ7425452.1"/>
    </source>
</evidence>
<gene>
    <name evidence="1" type="ORF">WISP_23426</name>
</gene>
<organism evidence="1 2">
    <name type="scientific">Willisornis vidua</name>
    <name type="common">Xingu scale-backed antbird</name>
    <dbReference type="NCBI Taxonomy" id="1566151"/>
    <lineage>
        <taxon>Eukaryota</taxon>
        <taxon>Metazoa</taxon>
        <taxon>Chordata</taxon>
        <taxon>Craniata</taxon>
        <taxon>Vertebrata</taxon>
        <taxon>Euteleostomi</taxon>
        <taxon>Archelosauria</taxon>
        <taxon>Archosauria</taxon>
        <taxon>Dinosauria</taxon>
        <taxon>Saurischia</taxon>
        <taxon>Theropoda</taxon>
        <taxon>Coelurosauria</taxon>
        <taxon>Aves</taxon>
        <taxon>Neognathae</taxon>
        <taxon>Neoaves</taxon>
        <taxon>Telluraves</taxon>
        <taxon>Australaves</taxon>
        <taxon>Passeriformes</taxon>
        <taxon>Thamnophilidae</taxon>
        <taxon>Willisornis</taxon>
    </lineage>
</organism>
<comment type="caution">
    <text evidence="1">The sequence shown here is derived from an EMBL/GenBank/DDBJ whole genome shotgun (WGS) entry which is preliminary data.</text>
</comment>
<dbReference type="PANTHER" id="PTHR33332">
    <property type="entry name" value="REVERSE TRANSCRIPTASE DOMAIN-CONTAINING PROTEIN"/>
    <property type="match status" value="1"/>
</dbReference>
<evidence type="ECO:0000313" key="2">
    <source>
        <dbReference type="Proteomes" id="UP001145742"/>
    </source>
</evidence>
<dbReference type="Proteomes" id="UP001145742">
    <property type="component" value="Unassembled WGS sequence"/>
</dbReference>
<accession>A0ABQ9DMH3</accession>
<protein>
    <submittedName>
        <fullName evidence="1">Rna-directed dna polymerase from mobile element jockey-like</fullName>
    </submittedName>
</protein>
<reference evidence="1" key="1">
    <citation type="submission" date="2019-10" db="EMBL/GenBank/DDBJ databases">
        <authorList>
            <person name="Soares A.E.R."/>
            <person name="Aleixo A."/>
            <person name="Schneider P."/>
            <person name="Miyaki C.Y."/>
            <person name="Schneider M.P."/>
            <person name="Mello C."/>
            <person name="Vasconcelos A.T.R."/>
        </authorList>
    </citation>
    <scope>NUCLEOTIDE SEQUENCE</scope>
    <source>
        <tissue evidence="1">Muscle</tissue>
    </source>
</reference>
<dbReference type="EMBL" id="WHWB01032518">
    <property type="protein sequence ID" value="KAJ7425452.1"/>
    <property type="molecule type" value="Genomic_DNA"/>
</dbReference>
<proteinExistence type="predicted"/>